<evidence type="ECO:0000259" key="4">
    <source>
        <dbReference type="PROSITE" id="PS01124"/>
    </source>
</evidence>
<dbReference type="GO" id="GO:0003700">
    <property type="term" value="F:DNA-binding transcription factor activity"/>
    <property type="evidence" value="ECO:0007669"/>
    <property type="project" value="InterPro"/>
</dbReference>
<dbReference type="PANTHER" id="PTHR47894:SF1">
    <property type="entry name" value="HTH-TYPE TRANSCRIPTIONAL REGULATOR VQSM"/>
    <property type="match status" value="1"/>
</dbReference>
<dbReference type="InterPro" id="IPR020449">
    <property type="entry name" value="Tscrpt_reg_AraC-type_HTH"/>
</dbReference>
<reference evidence="5 6" key="1">
    <citation type="submission" date="2020-12" db="EMBL/GenBank/DDBJ databases">
        <authorList>
            <person name="Shan Y."/>
        </authorList>
    </citation>
    <scope>NUCLEOTIDE SEQUENCE [LARGE SCALE GENOMIC DNA]</scope>
    <source>
        <strain evidence="6">csc3.9</strain>
    </source>
</reference>
<dbReference type="InterPro" id="IPR032687">
    <property type="entry name" value="AraC-type_N"/>
</dbReference>
<keyword evidence="2" id="KW-0238">DNA-binding</keyword>
<gene>
    <name evidence="5" type="ORF">I6N98_16430</name>
</gene>
<dbReference type="Pfam" id="PF12833">
    <property type="entry name" value="HTH_18"/>
    <property type="match status" value="1"/>
</dbReference>
<dbReference type="PANTHER" id="PTHR47894">
    <property type="entry name" value="HTH-TYPE TRANSCRIPTIONAL REGULATOR GADX"/>
    <property type="match status" value="1"/>
</dbReference>
<dbReference type="InterPro" id="IPR018060">
    <property type="entry name" value="HTH_AraC"/>
</dbReference>
<evidence type="ECO:0000256" key="2">
    <source>
        <dbReference type="ARBA" id="ARBA00023125"/>
    </source>
</evidence>
<proteinExistence type="predicted"/>
<feature type="domain" description="HTH araC/xylS-type" evidence="4">
    <location>
        <begin position="236"/>
        <end position="333"/>
    </location>
</feature>
<dbReference type="PROSITE" id="PS01124">
    <property type="entry name" value="HTH_ARAC_FAMILY_2"/>
    <property type="match status" value="1"/>
</dbReference>
<dbReference type="Pfam" id="PF12625">
    <property type="entry name" value="Arabinose_bd"/>
    <property type="match status" value="1"/>
</dbReference>
<dbReference type="AlphaFoldDB" id="A0A7T4QZZ4"/>
<evidence type="ECO:0000256" key="1">
    <source>
        <dbReference type="ARBA" id="ARBA00023015"/>
    </source>
</evidence>
<dbReference type="SMART" id="SM00342">
    <property type="entry name" value="HTH_ARAC"/>
    <property type="match status" value="1"/>
</dbReference>
<evidence type="ECO:0000313" key="5">
    <source>
        <dbReference type="EMBL" id="QQD17906.1"/>
    </source>
</evidence>
<keyword evidence="3" id="KW-0804">Transcription</keyword>
<keyword evidence="6" id="KW-1185">Reference proteome</keyword>
<keyword evidence="1" id="KW-0805">Transcription regulation</keyword>
<dbReference type="PRINTS" id="PR00032">
    <property type="entry name" value="HTHARAC"/>
</dbReference>
<organism evidence="5 6">
    <name type="scientific">Spongiibacter nanhainus</name>
    <dbReference type="NCBI Taxonomy" id="2794344"/>
    <lineage>
        <taxon>Bacteria</taxon>
        <taxon>Pseudomonadati</taxon>
        <taxon>Pseudomonadota</taxon>
        <taxon>Gammaproteobacteria</taxon>
        <taxon>Cellvibrionales</taxon>
        <taxon>Spongiibacteraceae</taxon>
        <taxon>Spongiibacter</taxon>
    </lineage>
</organism>
<dbReference type="RefSeq" id="WP_198569405.1">
    <property type="nucleotide sequence ID" value="NZ_CP066167.1"/>
</dbReference>
<dbReference type="KEGG" id="snan:I6N98_16430"/>
<dbReference type="SUPFAM" id="SSF46689">
    <property type="entry name" value="Homeodomain-like"/>
    <property type="match status" value="1"/>
</dbReference>
<evidence type="ECO:0000256" key="3">
    <source>
        <dbReference type="ARBA" id="ARBA00023163"/>
    </source>
</evidence>
<dbReference type="EMBL" id="CP066167">
    <property type="protein sequence ID" value="QQD17906.1"/>
    <property type="molecule type" value="Genomic_DNA"/>
</dbReference>
<evidence type="ECO:0000313" key="6">
    <source>
        <dbReference type="Proteomes" id="UP000596063"/>
    </source>
</evidence>
<dbReference type="GO" id="GO:0005829">
    <property type="term" value="C:cytosol"/>
    <property type="evidence" value="ECO:0007669"/>
    <property type="project" value="TreeGrafter"/>
</dbReference>
<dbReference type="InterPro" id="IPR009057">
    <property type="entry name" value="Homeodomain-like_sf"/>
</dbReference>
<sequence length="335" mass="38898">MALREQRTISAVFVKSILEKAPLSAEEKGRLLQRCDIPGSALHGGRSRVTPAQFARLSQVVTDATQDVAMGHYQNRLKPGVVHTMARYTRDADTLLQGVSRNVEFYNLFDSGFQLSLHQRDNFAFYRMEAEPGFEMTPWVCEHHLMVNHRFFCWLTGTPIPLLRVNLPYPEPEHVGEYHHLFHCEPRFNQGNAEIIFERRMLGLPILRERVELEDYLTRIPYEFLQIPSRDSSYTEQIRRYLKNALPHLPSYEQVAASLNIAPQTLRRRLANEGCDYRQIKNELLRDLAISLLSETEQDVKGIAYRLGFSEPSAFIRSFKRWTGSTPNNYRQDNQ</sequence>
<dbReference type="GO" id="GO:0000976">
    <property type="term" value="F:transcription cis-regulatory region binding"/>
    <property type="evidence" value="ECO:0007669"/>
    <property type="project" value="TreeGrafter"/>
</dbReference>
<accession>A0A7T4QZZ4</accession>
<dbReference type="Gene3D" id="1.10.10.60">
    <property type="entry name" value="Homeodomain-like"/>
    <property type="match status" value="1"/>
</dbReference>
<protein>
    <submittedName>
        <fullName evidence="5">AraC family transcriptional regulator</fullName>
    </submittedName>
</protein>
<dbReference type="Proteomes" id="UP000596063">
    <property type="component" value="Chromosome"/>
</dbReference>
<name>A0A7T4QZZ4_9GAMM</name>